<dbReference type="Ensembl" id="ENSSTOT00000036222.1">
    <property type="protein sequence ID" value="ENSSTOP00000029589.1"/>
    <property type="gene ID" value="ENSSTOG00000032790.1"/>
</dbReference>
<name>A0A287D7S7_ICTTR</name>
<dbReference type="GO" id="GO:0007165">
    <property type="term" value="P:signal transduction"/>
    <property type="evidence" value="ECO:0007669"/>
    <property type="project" value="InterPro"/>
</dbReference>
<keyword evidence="4" id="KW-0677">Repeat</keyword>
<dbReference type="GO" id="GO:0043122">
    <property type="term" value="P:regulation of canonical NF-kappaB signal transduction"/>
    <property type="evidence" value="ECO:0007669"/>
    <property type="project" value="TreeGrafter"/>
</dbReference>
<reference evidence="11" key="3">
    <citation type="submission" date="2025-09" db="UniProtKB">
        <authorList>
            <consortium name="Ensembl"/>
        </authorList>
    </citation>
    <scope>IDENTIFICATION</scope>
</reference>
<dbReference type="InterPro" id="IPR002083">
    <property type="entry name" value="MATH/TRAF_dom"/>
</dbReference>
<evidence type="ECO:0000259" key="9">
    <source>
        <dbReference type="PROSITE" id="PS50144"/>
    </source>
</evidence>
<dbReference type="Pfam" id="PF02176">
    <property type="entry name" value="zf-TRAF"/>
    <property type="match status" value="2"/>
</dbReference>
<dbReference type="PANTHER" id="PTHR10131:SF94">
    <property type="entry name" value="TNF RECEPTOR-ASSOCIATED FACTOR 4"/>
    <property type="match status" value="1"/>
</dbReference>
<keyword evidence="5 8" id="KW-0863">Zinc-finger</keyword>
<dbReference type="Proteomes" id="UP000005215">
    <property type="component" value="Unassembled WGS sequence"/>
</dbReference>
<evidence type="ECO:0000256" key="8">
    <source>
        <dbReference type="PROSITE-ProRule" id="PRU00207"/>
    </source>
</evidence>
<protein>
    <recommendedName>
        <fullName evidence="7">TNF receptor-associated factor</fullName>
    </recommendedName>
</protein>
<feature type="zinc finger region" description="TRAF-type" evidence="8">
    <location>
        <begin position="93"/>
        <end position="128"/>
    </location>
</feature>
<dbReference type="InterPro" id="IPR013083">
    <property type="entry name" value="Znf_RING/FYVE/PHD"/>
</dbReference>
<organism evidence="11 12">
    <name type="scientific">Ictidomys tridecemlineatus</name>
    <name type="common">Thirteen-lined ground squirrel</name>
    <name type="synonym">Spermophilus tridecemlineatus</name>
    <dbReference type="NCBI Taxonomy" id="43179"/>
    <lineage>
        <taxon>Eukaryota</taxon>
        <taxon>Metazoa</taxon>
        <taxon>Chordata</taxon>
        <taxon>Craniata</taxon>
        <taxon>Vertebrata</taxon>
        <taxon>Euteleostomi</taxon>
        <taxon>Mammalia</taxon>
        <taxon>Eutheria</taxon>
        <taxon>Euarchontoglires</taxon>
        <taxon>Glires</taxon>
        <taxon>Rodentia</taxon>
        <taxon>Sciuromorpha</taxon>
        <taxon>Sciuridae</taxon>
        <taxon>Xerinae</taxon>
        <taxon>Marmotini</taxon>
        <taxon>Ictidomys</taxon>
    </lineage>
</organism>
<evidence type="ECO:0000256" key="6">
    <source>
        <dbReference type="ARBA" id="ARBA00022833"/>
    </source>
</evidence>
<accession>A0A287D7S7</accession>
<dbReference type="AlphaFoldDB" id="A0A287D7S7"/>
<dbReference type="InterPro" id="IPR049342">
    <property type="entry name" value="TRAF1-6_MATH_dom"/>
</dbReference>
<dbReference type="GO" id="GO:0008270">
    <property type="term" value="F:zinc ion binding"/>
    <property type="evidence" value="ECO:0007669"/>
    <property type="project" value="UniProtKB-UniRule"/>
</dbReference>
<evidence type="ECO:0000256" key="4">
    <source>
        <dbReference type="ARBA" id="ARBA00022737"/>
    </source>
</evidence>
<evidence type="ECO:0000256" key="5">
    <source>
        <dbReference type="ARBA" id="ARBA00022771"/>
    </source>
</evidence>
<keyword evidence="3 7" id="KW-0479">Metal-binding</keyword>
<reference evidence="11" key="2">
    <citation type="submission" date="2025-08" db="UniProtKB">
        <authorList>
            <consortium name="Ensembl"/>
        </authorList>
    </citation>
    <scope>IDENTIFICATION</scope>
</reference>
<dbReference type="SUPFAM" id="SSF49599">
    <property type="entry name" value="TRAF domain-like"/>
    <property type="match status" value="2"/>
</dbReference>
<dbReference type="GO" id="GO:0031625">
    <property type="term" value="F:ubiquitin protein ligase binding"/>
    <property type="evidence" value="ECO:0007669"/>
    <property type="project" value="TreeGrafter"/>
</dbReference>
<evidence type="ECO:0000256" key="7">
    <source>
        <dbReference type="PIRNR" id="PIRNR015614"/>
    </source>
</evidence>
<evidence type="ECO:0000313" key="12">
    <source>
        <dbReference type="Proteomes" id="UP000005215"/>
    </source>
</evidence>
<dbReference type="InParanoid" id="A0A287D7S7"/>
<dbReference type="STRING" id="43179.ENSSTOP00000029589"/>
<evidence type="ECO:0000256" key="2">
    <source>
        <dbReference type="ARBA" id="ARBA00022490"/>
    </source>
</evidence>
<evidence type="ECO:0000256" key="3">
    <source>
        <dbReference type="ARBA" id="ARBA00022723"/>
    </source>
</evidence>
<evidence type="ECO:0000259" key="10">
    <source>
        <dbReference type="PROSITE" id="PS50145"/>
    </source>
</evidence>
<keyword evidence="2 7" id="KW-0963">Cytoplasm</keyword>
<dbReference type="SMART" id="SM00061">
    <property type="entry name" value="MATH"/>
    <property type="match status" value="1"/>
</dbReference>
<dbReference type="InterPro" id="IPR012227">
    <property type="entry name" value="TNF_rcpt-assoc_TRAF_met"/>
</dbReference>
<dbReference type="EMBL" id="AGTP01114002">
    <property type="status" value="NOT_ANNOTATED_CDS"/>
    <property type="molecule type" value="Genomic_DNA"/>
</dbReference>
<comment type="similarity">
    <text evidence="7">Belongs to the TNF receptor-associated factor family.</text>
</comment>
<dbReference type="PIRSF" id="PIRSF015614">
    <property type="entry name" value="TRAF"/>
    <property type="match status" value="1"/>
</dbReference>
<dbReference type="Gene3D" id="2.60.210.10">
    <property type="entry name" value="Apoptosis, Tumor Necrosis Factor Receptor Associated Protein 2, Chain A"/>
    <property type="match status" value="1"/>
</dbReference>
<evidence type="ECO:0000256" key="1">
    <source>
        <dbReference type="ARBA" id="ARBA00004496"/>
    </source>
</evidence>
<dbReference type="GeneTree" id="ENSGT00940000158628"/>
<dbReference type="PROSITE" id="PS50145">
    <property type="entry name" value="ZF_TRAF"/>
    <property type="match status" value="1"/>
</dbReference>
<dbReference type="GO" id="GO:0042981">
    <property type="term" value="P:regulation of apoptotic process"/>
    <property type="evidence" value="ECO:0007669"/>
    <property type="project" value="InterPro"/>
</dbReference>
<feature type="domain" description="MATH" evidence="9">
    <location>
        <begin position="235"/>
        <end position="394"/>
    </location>
</feature>
<dbReference type="Gene3D" id="3.30.40.10">
    <property type="entry name" value="Zinc/RING finger domain, C3HC4 (zinc finger)"/>
    <property type="match status" value="1"/>
</dbReference>
<dbReference type="PROSITE" id="PS50144">
    <property type="entry name" value="MATH"/>
    <property type="match status" value="1"/>
</dbReference>
<dbReference type="PANTHER" id="PTHR10131">
    <property type="entry name" value="TNF RECEPTOR ASSOCIATED FACTOR"/>
    <property type="match status" value="1"/>
</dbReference>
<evidence type="ECO:0000313" key="11">
    <source>
        <dbReference type="Ensembl" id="ENSSTOP00000029589.1"/>
    </source>
</evidence>
<comment type="subcellular location">
    <subcellularLocation>
        <location evidence="1 7">Cytoplasm</location>
    </subcellularLocation>
</comment>
<reference evidence="12" key="1">
    <citation type="submission" date="2011-11" db="EMBL/GenBank/DDBJ databases">
        <title>The Draft Genome of Spermophilus tridecemlineatus.</title>
        <authorList>
            <consortium name="The Broad Institute Genome Assembly &amp; Analysis Group"/>
            <consortium name="Computational R&amp;D Group"/>
            <consortium name="and Sequencing Platform"/>
            <person name="Di Palma F."/>
            <person name="Alfoldi J."/>
            <person name="Johnson J."/>
            <person name="Berlin A."/>
            <person name="Gnerre S."/>
            <person name="Jaffe D."/>
            <person name="MacCallum I."/>
            <person name="Young S."/>
            <person name="Walker B.J."/>
            <person name="Lindblad-Toh K."/>
        </authorList>
    </citation>
    <scope>NUCLEOTIDE SEQUENCE [LARGE SCALE GENOMIC DNA]</scope>
</reference>
<keyword evidence="12" id="KW-1185">Reference proteome</keyword>
<dbReference type="Pfam" id="PF21355">
    <property type="entry name" value="TRAF-mep_MATH"/>
    <property type="match status" value="1"/>
</dbReference>
<dbReference type="InterPro" id="IPR001293">
    <property type="entry name" value="Znf_TRAF"/>
</dbReference>
<feature type="domain" description="TRAF-type" evidence="10">
    <location>
        <begin position="93"/>
        <end position="128"/>
    </location>
</feature>
<sequence length="402" mass="46008">MRSFHYKFLEKPKYWLLCPMCRIPMSEPLQVSTYGHRFCDTFFKWPEDQLPLDYAKIYPDPDLEVQMLGLPIRCIHGEEGFCWSGALRHLQRHLNTCSFNVVPCPNCCPGKLSHRDLPANLQHDCPKRCLNGEAFESHEGMYPQESVYCENKHGCPKCTQPCTYCTKESNQYQCPRLPVPYPNQCGMGTDLPNHLMDSSRTALVLYLFKDSGCMHRCPKLAMVQHVEESVKPPLAMMCALVSQQWQELQELRGELEELSVGSDAVLIWKIGSYGQRLQEAKPNLECFSPVSALLIGNGSGEGTYLSVYILVVPGTFDSLLEWHFAHRVTFSLLDQSNPGLPFFETFHSDSNWKNFQNSLDESSLGFGYPKFISHQDIQKRNYLQCHAVFFRASVELPRKILS</sequence>
<proteinExistence type="inferred from homology"/>
<dbReference type="GO" id="GO:0005737">
    <property type="term" value="C:cytoplasm"/>
    <property type="evidence" value="ECO:0007669"/>
    <property type="project" value="UniProtKB-SubCell"/>
</dbReference>
<keyword evidence="6 7" id="KW-0862">Zinc</keyword>
<dbReference type="GO" id="GO:0005164">
    <property type="term" value="F:tumor necrosis factor receptor binding"/>
    <property type="evidence" value="ECO:0007669"/>
    <property type="project" value="UniProtKB-UniRule"/>
</dbReference>
<dbReference type="InterPro" id="IPR008974">
    <property type="entry name" value="TRAF-like"/>
</dbReference>